<dbReference type="PANTHER" id="PTHR21573">
    <property type="entry name" value="ER MEMBRANE PROTEIN COMPLEX SUBUNIT 1"/>
    <property type="match status" value="1"/>
</dbReference>
<reference evidence="3" key="1">
    <citation type="submission" date="2016-06" db="UniProtKB">
        <authorList>
            <consortium name="WormBaseParasite"/>
        </authorList>
    </citation>
    <scope>IDENTIFICATION</scope>
</reference>
<dbReference type="Proteomes" id="UP000270296">
    <property type="component" value="Unassembled WGS sequence"/>
</dbReference>
<proteinExistence type="predicted"/>
<protein>
    <submittedName>
        <fullName evidence="3">ER membrane protein complex subunit 1</fullName>
    </submittedName>
</protein>
<dbReference type="InterPro" id="IPR026895">
    <property type="entry name" value="EMC1"/>
</dbReference>
<dbReference type="PANTHER" id="PTHR21573:SF0">
    <property type="entry name" value="ER MEMBRANE PROTEIN COMPLEX SUBUNIT 1"/>
    <property type="match status" value="1"/>
</dbReference>
<organism evidence="3">
    <name type="scientific">Soboliphyme baturini</name>
    <dbReference type="NCBI Taxonomy" id="241478"/>
    <lineage>
        <taxon>Eukaryota</taxon>
        <taxon>Metazoa</taxon>
        <taxon>Ecdysozoa</taxon>
        <taxon>Nematoda</taxon>
        <taxon>Enoplea</taxon>
        <taxon>Dorylaimia</taxon>
        <taxon>Dioctophymatida</taxon>
        <taxon>Dioctophymatoidea</taxon>
        <taxon>Soboliphymatidae</taxon>
        <taxon>Soboliphyme</taxon>
    </lineage>
</organism>
<dbReference type="AlphaFoldDB" id="A0A183IUS3"/>
<dbReference type="EMBL" id="UZAM01010562">
    <property type="protein sequence ID" value="VDP12861.1"/>
    <property type="molecule type" value="Genomic_DNA"/>
</dbReference>
<gene>
    <name evidence="1" type="ORF">SBAD_LOCUS7370</name>
</gene>
<sequence>MCVSVAFVKRGRSLLLEVFTRFLNMVTYFSFFKGNKHWRRYEALSSVLSYEMFDLPLSESQANIEKEFSGNNRMLLKMFVRRISSHLQQLKSAVYRSLNELLNIVGLFGIYDWLPLHHADKYRKPLERDQFSLHKMIVVATEFGNIFGIDSQDGRVVWHVYQPRLSPIMINDKRSLPIFVQRSTSHYRYSAQCAVLGENPFCKHDYFLSIQLNGHKRLVVFDPITGSQIAEVNFDVPISLASLLPFESFDGIKGIIFLTNGNDAYVYPRSVDIPVFPDLRSKPVIVVRSSAKSAMVFGYLLKQRQLEDDSTSANAGSSLARWTVEVAWKSLLSTGLKDGDGGRVVDLRLKRLDSDRSVLYKYLNPNLLVALVQSKVHRGEMTLFLLDGVSGEILFAAAKNRLMPPFHLLLCENWILWRAAEAVVILKYLGLAFASESGSHMEIGTQLGQATALLFHVNPSAMV</sequence>
<dbReference type="GO" id="GO:0034975">
    <property type="term" value="P:protein folding in endoplasmic reticulum"/>
    <property type="evidence" value="ECO:0007669"/>
    <property type="project" value="TreeGrafter"/>
</dbReference>
<evidence type="ECO:0000313" key="1">
    <source>
        <dbReference type="EMBL" id="VDP12861.1"/>
    </source>
</evidence>
<dbReference type="GO" id="GO:0072546">
    <property type="term" value="C:EMC complex"/>
    <property type="evidence" value="ECO:0007669"/>
    <property type="project" value="InterPro"/>
</dbReference>
<dbReference type="OrthoDB" id="28092at2759"/>
<keyword evidence="2" id="KW-1185">Reference proteome</keyword>
<evidence type="ECO:0000313" key="2">
    <source>
        <dbReference type="Proteomes" id="UP000270296"/>
    </source>
</evidence>
<dbReference type="WBParaSite" id="SBAD_0000764401-mRNA-1">
    <property type="protein sequence ID" value="SBAD_0000764401-mRNA-1"/>
    <property type="gene ID" value="SBAD_0000764401"/>
</dbReference>
<reference evidence="1 2" key="2">
    <citation type="submission" date="2018-11" db="EMBL/GenBank/DDBJ databases">
        <authorList>
            <consortium name="Pathogen Informatics"/>
        </authorList>
    </citation>
    <scope>NUCLEOTIDE SEQUENCE [LARGE SCALE GENOMIC DNA]</scope>
</reference>
<name>A0A183IUS3_9BILA</name>
<evidence type="ECO:0000313" key="3">
    <source>
        <dbReference type="WBParaSite" id="SBAD_0000764401-mRNA-1"/>
    </source>
</evidence>
<accession>A0A183IUS3</accession>